<dbReference type="InterPro" id="IPR023187">
    <property type="entry name" value="Tscrpt_reg_MarR-type_CS"/>
</dbReference>
<dbReference type="RefSeq" id="WP_267562424.1">
    <property type="nucleotide sequence ID" value="NZ_JAPNTZ010000003.1"/>
</dbReference>
<sequence length="146" mass="16066">MEGESCLVDRWRTLLSSYNGVASHLERALQERHGLTLSEFETLDRLAEALDKPRMQELAAAMYLSQSALSRTVARLEKGGLVERIHCVADRRGVVVELTEAGRLRHNEARATHLAVLAEHLNDMPARPTLSNEVSPQAADTPVGSA</sequence>
<dbReference type="SUPFAM" id="SSF46785">
    <property type="entry name" value="Winged helix' DNA-binding domain"/>
    <property type="match status" value="1"/>
</dbReference>
<keyword evidence="7" id="KW-1185">Reference proteome</keyword>
<name>A0ABT4AW11_9ACTN</name>
<comment type="caution">
    <text evidence="6">The sequence shown here is derived from an EMBL/GenBank/DDBJ whole genome shotgun (WGS) entry which is preliminary data.</text>
</comment>
<keyword evidence="2" id="KW-0238">DNA-binding</keyword>
<dbReference type="PANTHER" id="PTHR33164:SF99">
    <property type="entry name" value="MARR FAMILY REGULATORY PROTEIN"/>
    <property type="match status" value="1"/>
</dbReference>
<dbReference type="InterPro" id="IPR000835">
    <property type="entry name" value="HTH_MarR-typ"/>
</dbReference>
<dbReference type="InterPro" id="IPR039422">
    <property type="entry name" value="MarR/SlyA-like"/>
</dbReference>
<evidence type="ECO:0000259" key="5">
    <source>
        <dbReference type="PROSITE" id="PS50995"/>
    </source>
</evidence>
<dbReference type="Gene3D" id="1.10.10.10">
    <property type="entry name" value="Winged helix-like DNA-binding domain superfamily/Winged helix DNA-binding domain"/>
    <property type="match status" value="1"/>
</dbReference>
<evidence type="ECO:0000256" key="2">
    <source>
        <dbReference type="ARBA" id="ARBA00023125"/>
    </source>
</evidence>
<dbReference type="Pfam" id="PF12802">
    <property type="entry name" value="MarR_2"/>
    <property type="match status" value="1"/>
</dbReference>
<reference evidence="6" key="1">
    <citation type="submission" date="2022-11" db="EMBL/GenBank/DDBJ databases">
        <authorList>
            <person name="Somphong A."/>
            <person name="Phongsopitanun W."/>
        </authorList>
    </citation>
    <scope>NUCLEOTIDE SEQUENCE</scope>
    <source>
        <strain evidence="6">Pm04-4</strain>
    </source>
</reference>
<evidence type="ECO:0000256" key="1">
    <source>
        <dbReference type="ARBA" id="ARBA00023015"/>
    </source>
</evidence>
<feature type="region of interest" description="Disordered" evidence="4">
    <location>
        <begin position="126"/>
        <end position="146"/>
    </location>
</feature>
<feature type="domain" description="HTH marR-type" evidence="5">
    <location>
        <begin position="1"/>
        <end position="146"/>
    </location>
</feature>
<dbReference type="InterPro" id="IPR036390">
    <property type="entry name" value="WH_DNA-bd_sf"/>
</dbReference>
<evidence type="ECO:0000313" key="7">
    <source>
        <dbReference type="Proteomes" id="UP001151002"/>
    </source>
</evidence>
<dbReference type="PANTHER" id="PTHR33164">
    <property type="entry name" value="TRANSCRIPTIONAL REGULATOR, MARR FAMILY"/>
    <property type="match status" value="1"/>
</dbReference>
<dbReference type="InterPro" id="IPR036388">
    <property type="entry name" value="WH-like_DNA-bd_sf"/>
</dbReference>
<keyword evidence="1" id="KW-0805">Transcription regulation</keyword>
<accession>A0ABT4AW11</accession>
<keyword evidence="3" id="KW-0804">Transcription</keyword>
<dbReference type="SMART" id="SM00347">
    <property type="entry name" value="HTH_MARR"/>
    <property type="match status" value="1"/>
</dbReference>
<protein>
    <submittedName>
        <fullName evidence="6">MarR family transcriptional regulator</fullName>
    </submittedName>
</protein>
<dbReference type="PROSITE" id="PS50995">
    <property type="entry name" value="HTH_MARR_2"/>
    <property type="match status" value="1"/>
</dbReference>
<evidence type="ECO:0000313" key="6">
    <source>
        <dbReference type="EMBL" id="MCY1138423.1"/>
    </source>
</evidence>
<dbReference type="PROSITE" id="PS01117">
    <property type="entry name" value="HTH_MARR_1"/>
    <property type="match status" value="1"/>
</dbReference>
<dbReference type="EMBL" id="JAPNTZ010000003">
    <property type="protein sequence ID" value="MCY1138423.1"/>
    <property type="molecule type" value="Genomic_DNA"/>
</dbReference>
<organism evidence="6 7">
    <name type="scientific">Paractinoplanes pyxinae</name>
    <dbReference type="NCBI Taxonomy" id="2997416"/>
    <lineage>
        <taxon>Bacteria</taxon>
        <taxon>Bacillati</taxon>
        <taxon>Actinomycetota</taxon>
        <taxon>Actinomycetes</taxon>
        <taxon>Micromonosporales</taxon>
        <taxon>Micromonosporaceae</taxon>
        <taxon>Paractinoplanes</taxon>
    </lineage>
</organism>
<evidence type="ECO:0000256" key="4">
    <source>
        <dbReference type="SAM" id="MobiDB-lite"/>
    </source>
</evidence>
<dbReference type="Proteomes" id="UP001151002">
    <property type="component" value="Unassembled WGS sequence"/>
</dbReference>
<gene>
    <name evidence="6" type="ORF">OWR29_10480</name>
</gene>
<dbReference type="PRINTS" id="PR00598">
    <property type="entry name" value="HTHMARR"/>
</dbReference>
<proteinExistence type="predicted"/>
<evidence type="ECO:0000256" key="3">
    <source>
        <dbReference type="ARBA" id="ARBA00023163"/>
    </source>
</evidence>